<dbReference type="EnsemblBacteria" id="ABK77381">
    <property type="protein sequence ID" value="ABK77381"/>
    <property type="gene ID" value="CENSYa_0748"/>
</dbReference>
<accession>A0RVL4</accession>
<protein>
    <submittedName>
        <fullName evidence="2">Uncharacterized protein</fullName>
    </submittedName>
</protein>
<gene>
    <name evidence="2" type="ordered locus">CENSYa_0748</name>
</gene>
<dbReference type="KEGG" id="csy:CENSYa_0748"/>
<reference evidence="2 3" key="1">
    <citation type="journal article" date="2006" name="Proc. Natl. Acad. Sci. U.S.A.">
        <title>Genomic analysis of the uncultivated marine crenarchaeote Cenarchaeum symbiosum.</title>
        <authorList>
            <person name="Hallam S.J."/>
            <person name="Konstantinidis K.T."/>
            <person name="Putnam N."/>
            <person name="Schleper C."/>
            <person name="Watanabe Y."/>
            <person name="Sugahara J."/>
            <person name="Preston C."/>
            <person name="de la Torre J."/>
            <person name="Richardson P.M."/>
            <person name="DeLong E.F."/>
        </authorList>
    </citation>
    <scope>NUCLEOTIDE SEQUENCE [LARGE SCALE GENOMIC DNA]</scope>
    <source>
        <strain evidence="3">A</strain>
    </source>
</reference>
<dbReference type="EMBL" id="DP000238">
    <property type="protein sequence ID" value="ABK77381.1"/>
    <property type="molecule type" value="Genomic_DNA"/>
</dbReference>
<feature type="region of interest" description="Disordered" evidence="1">
    <location>
        <begin position="1"/>
        <end position="22"/>
    </location>
</feature>
<dbReference type="Proteomes" id="UP000000758">
    <property type="component" value="Chromosome"/>
</dbReference>
<evidence type="ECO:0000313" key="3">
    <source>
        <dbReference type="Proteomes" id="UP000000758"/>
    </source>
</evidence>
<dbReference type="STRING" id="414004.CENSYa_0748"/>
<name>A0RVL4_CENSY</name>
<dbReference type="HOGENOM" id="CLU_2103388_0_0_2"/>
<evidence type="ECO:0000256" key="1">
    <source>
        <dbReference type="SAM" id="MobiDB-lite"/>
    </source>
</evidence>
<feature type="region of interest" description="Disordered" evidence="1">
    <location>
        <begin position="96"/>
        <end position="115"/>
    </location>
</feature>
<keyword evidence="3" id="KW-1185">Reference proteome</keyword>
<sequence length="115" mass="13130">MTVDVHTGTLQRAGKVRPEDPQCPEACTARNNAWEAVCPARDGRPGARRGPSVMCTRRRPSVMCTRRRPSVMCTRRRPSVMCTRRRPSVMCTRRRMRRESALLRHARSGMPQKSP</sequence>
<evidence type="ECO:0000313" key="2">
    <source>
        <dbReference type="EMBL" id="ABK77381.1"/>
    </source>
</evidence>
<dbReference type="AlphaFoldDB" id="A0RVL4"/>
<organism evidence="2 3">
    <name type="scientific">Cenarchaeum symbiosum (strain A)</name>
    <dbReference type="NCBI Taxonomy" id="414004"/>
    <lineage>
        <taxon>Archaea</taxon>
        <taxon>Nitrososphaerota</taxon>
        <taxon>Candidatus Cenarchaeales</taxon>
        <taxon>Candidatus Cenarchaeaceae</taxon>
        <taxon>Candidatus Cenarchaeum</taxon>
    </lineage>
</organism>
<proteinExistence type="predicted"/>